<feature type="binding site" evidence="13">
    <location>
        <begin position="9"/>
        <end position="14"/>
    </location>
    <ligand>
        <name>NAD(+)</name>
        <dbReference type="ChEBI" id="CHEBI:57540"/>
    </ligand>
</feature>
<organism evidence="17 18">
    <name type="scientific">Oceanobacillus locisalsi</name>
    <dbReference type="NCBI Taxonomy" id="546107"/>
    <lineage>
        <taxon>Bacteria</taxon>
        <taxon>Bacillati</taxon>
        <taxon>Bacillota</taxon>
        <taxon>Bacilli</taxon>
        <taxon>Bacillales</taxon>
        <taxon>Bacillaceae</taxon>
        <taxon>Oceanobacillus</taxon>
    </lineage>
</organism>
<evidence type="ECO:0000256" key="2">
    <source>
        <dbReference type="ARBA" id="ARBA00022490"/>
    </source>
</evidence>
<dbReference type="InterPro" id="IPR023940">
    <property type="entry name" value="DHDPR_bac"/>
</dbReference>
<evidence type="ECO:0000256" key="10">
    <source>
        <dbReference type="ARBA" id="ARBA00038983"/>
    </source>
</evidence>
<dbReference type="InterPro" id="IPR022664">
    <property type="entry name" value="DapB_N_CS"/>
</dbReference>
<dbReference type="NCBIfam" id="TIGR00036">
    <property type="entry name" value="dapB"/>
    <property type="match status" value="1"/>
</dbReference>
<evidence type="ECO:0000256" key="8">
    <source>
        <dbReference type="ARBA" id="ARBA00023154"/>
    </source>
</evidence>
<evidence type="ECO:0000313" key="17">
    <source>
        <dbReference type="EMBL" id="MFD1065226.1"/>
    </source>
</evidence>
<name>A0ABW3NEZ7_9BACI</name>
<feature type="binding site" evidence="13">
    <location>
        <begin position="165"/>
        <end position="166"/>
    </location>
    <ligand>
        <name>(S)-2,3,4,5-tetrahydrodipicolinate</name>
        <dbReference type="ChEBI" id="CHEBI:16845"/>
    </ligand>
</feature>
<dbReference type="PROSITE" id="PS01298">
    <property type="entry name" value="DAPB"/>
    <property type="match status" value="1"/>
</dbReference>
<gene>
    <name evidence="13 17" type="primary">dapB</name>
    <name evidence="17" type="ORF">ACFQ19_04230</name>
</gene>
<protein>
    <recommendedName>
        <fullName evidence="10 13">4-hydroxy-tetrahydrodipicolinate reductase</fullName>
        <shortName evidence="13">HTPA reductase</shortName>
        <ecNumber evidence="10 13">1.17.1.8</ecNumber>
    </recommendedName>
</protein>
<dbReference type="Gene3D" id="3.30.360.10">
    <property type="entry name" value="Dihydrodipicolinate Reductase, domain 2"/>
    <property type="match status" value="1"/>
</dbReference>
<evidence type="ECO:0000256" key="12">
    <source>
        <dbReference type="ARBA" id="ARBA00049396"/>
    </source>
</evidence>
<dbReference type="InterPro" id="IPR000846">
    <property type="entry name" value="DapB_N"/>
</dbReference>
<dbReference type="SUPFAM" id="SSF55347">
    <property type="entry name" value="Glyceraldehyde-3-phosphate dehydrogenase-like, C-terminal domain"/>
    <property type="match status" value="1"/>
</dbReference>
<evidence type="ECO:0000256" key="6">
    <source>
        <dbReference type="ARBA" id="ARBA00023002"/>
    </source>
</evidence>
<comment type="subunit">
    <text evidence="13">Homotetramer.</text>
</comment>
<keyword evidence="7 13" id="KW-0520">NAD</keyword>
<dbReference type="PANTHER" id="PTHR20836">
    <property type="entry name" value="DIHYDRODIPICOLINATE REDUCTASE"/>
    <property type="match status" value="1"/>
</dbReference>
<dbReference type="HAMAP" id="MF_00102">
    <property type="entry name" value="DapB"/>
    <property type="match status" value="1"/>
</dbReference>
<dbReference type="Gene3D" id="3.40.50.720">
    <property type="entry name" value="NAD(P)-binding Rossmann-like Domain"/>
    <property type="match status" value="1"/>
</dbReference>
<comment type="subcellular location">
    <subcellularLocation>
        <location evidence="13">Cytoplasm</location>
    </subcellularLocation>
</comment>
<evidence type="ECO:0000256" key="9">
    <source>
        <dbReference type="ARBA" id="ARBA00037922"/>
    </source>
</evidence>
<feature type="binding site" evidence="13">
    <location>
        <position position="156"/>
    </location>
    <ligand>
        <name>(S)-2,3,4,5-tetrahydrodipicolinate</name>
        <dbReference type="ChEBI" id="CHEBI:16845"/>
    </ligand>
</feature>
<dbReference type="EC" id="1.17.1.8" evidence="10 13"/>
<keyword evidence="2 13" id="KW-0963">Cytoplasm</keyword>
<dbReference type="InterPro" id="IPR036291">
    <property type="entry name" value="NAD(P)-bd_dom_sf"/>
</dbReference>
<dbReference type="Pfam" id="PF01113">
    <property type="entry name" value="DapB_N"/>
    <property type="match status" value="1"/>
</dbReference>
<feature type="domain" description="Dihydrodipicolinate reductase N-terminal" evidence="15">
    <location>
        <begin position="3"/>
        <end position="128"/>
    </location>
</feature>
<sequence>MAIKIIVAGPRGRMGKEAVHMIHNTEDFALTACLDHKNEGMKLSDLEAFQDDLNVPVYTDIEKCFSEQQADVFVDLTVPEAAYKHTKAALNHQIRPVIGTTGYTEEQLEELKQLAKEKQTGCIIAPNFAVGAVLMMKFAKMAASYFPDVEIIEKHHDQKLDAPSGTAKKTAELIQEARSPKKQGHPDEEETIPGARGGDFDGMRIHSMRLPGLVAHQEIVFGSAGQTLTIQHDSMNRASFMDGVKECVYQVMDMDELIYGLENIL</sequence>
<evidence type="ECO:0000313" key="18">
    <source>
        <dbReference type="Proteomes" id="UP001597041"/>
    </source>
</evidence>
<evidence type="ECO:0000256" key="4">
    <source>
        <dbReference type="ARBA" id="ARBA00022857"/>
    </source>
</evidence>
<feature type="active site" description="Proton donor" evidence="13">
    <location>
        <position position="159"/>
    </location>
</feature>
<dbReference type="PIRSF" id="PIRSF000161">
    <property type="entry name" value="DHPR"/>
    <property type="match status" value="1"/>
</dbReference>
<feature type="domain" description="Dihydrodipicolinate reductase C-terminal" evidence="16">
    <location>
        <begin position="131"/>
        <end position="265"/>
    </location>
</feature>
<comment type="caution">
    <text evidence="13">Lacks conserved residue(s) required for the propagation of feature annotation.</text>
</comment>
<feature type="region of interest" description="Disordered" evidence="14">
    <location>
        <begin position="161"/>
        <end position="199"/>
    </location>
</feature>
<dbReference type="GO" id="GO:0008839">
    <property type="term" value="F:4-hydroxy-tetrahydrodipicolinate reductase"/>
    <property type="evidence" value="ECO:0007669"/>
    <property type="project" value="UniProtKB-EC"/>
</dbReference>
<dbReference type="Proteomes" id="UP001597041">
    <property type="component" value="Unassembled WGS sequence"/>
</dbReference>
<reference evidence="18" key="1">
    <citation type="journal article" date="2019" name="Int. J. Syst. Evol. Microbiol.">
        <title>The Global Catalogue of Microorganisms (GCM) 10K type strain sequencing project: providing services to taxonomists for standard genome sequencing and annotation.</title>
        <authorList>
            <consortium name="The Broad Institute Genomics Platform"/>
            <consortium name="The Broad Institute Genome Sequencing Center for Infectious Disease"/>
            <person name="Wu L."/>
            <person name="Ma J."/>
        </authorList>
    </citation>
    <scope>NUCLEOTIDE SEQUENCE [LARGE SCALE GENOMIC DNA]</scope>
    <source>
        <strain evidence="18">CCUG 56608</strain>
    </source>
</reference>
<evidence type="ECO:0000256" key="3">
    <source>
        <dbReference type="ARBA" id="ARBA00022605"/>
    </source>
</evidence>
<evidence type="ECO:0000256" key="7">
    <source>
        <dbReference type="ARBA" id="ARBA00023027"/>
    </source>
</evidence>
<comment type="catalytic activity">
    <reaction evidence="12 13">
        <text>(S)-2,3,4,5-tetrahydrodipicolinate + NAD(+) + H2O = (2S,4S)-4-hydroxy-2,3,4,5-tetrahydrodipicolinate + NADH + H(+)</text>
        <dbReference type="Rhea" id="RHEA:35323"/>
        <dbReference type="ChEBI" id="CHEBI:15377"/>
        <dbReference type="ChEBI" id="CHEBI:15378"/>
        <dbReference type="ChEBI" id="CHEBI:16845"/>
        <dbReference type="ChEBI" id="CHEBI:57540"/>
        <dbReference type="ChEBI" id="CHEBI:57945"/>
        <dbReference type="ChEBI" id="CHEBI:67139"/>
        <dbReference type="EC" id="1.17.1.8"/>
    </reaction>
</comment>
<accession>A0ABW3NEZ7</accession>
<keyword evidence="4 13" id="KW-0521">NADP</keyword>
<dbReference type="EMBL" id="JBHTKK010000003">
    <property type="protein sequence ID" value="MFD1065226.1"/>
    <property type="molecule type" value="Genomic_DNA"/>
</dbReference>
<comment type="pathway">
    <text evidence="9 13">Amino-acid biosynthesis; L-lysine biosynthesis via DAP pathway; (S)-tetrahydrodipicolinate from L-aspartate: step 4/4.</text>
</comment>
<evidence type="ECO:0000256" key="13">
    <source>
        <dbReference type="HAMAP-Rule" id="MF_00102"/>
    </source>
</evidence>
<comment type="similarity">
    <text evidence="1 13">Belongs to the DapB family.</text>
</comment>
<dbReference type="CDD" id="cd02274">
    <property type="entry name" value="DHDPR_N"/>
    <property type="match status" value="1"/>
</dbReference>
<keyword evidence="5 13" id="KW-0220">Diaminopimelate biosynthesis</keyword>
<evidence type="ECO:0000256" key="14">
    <source>
        <dbReference type="SAM" id="MobiDB-lite"/>
    </source>
</evidence>
<feature type="active site" description="Proton donor/acceptor" evidence="13">
    <location>
        <position position="155"/>
    </location>
</feature>
<comment type="caution">
    <text evidence="13">Was originally thought to be a dihydrodipicolinate reductase (DHDPR), catalyzing the conversion of dihydrodipicolinate to tetrahydrodipicolinate. However, it was shown in E.coli that the substrate of the enzymatic reaction is not dihydrodipicolinate (DHDP) but in fact (2S,4S)-4-hydroxy-2,3,4,5-tetrahydrodipicolinic acid (HTPA), the product released by the DapA-catalyzed reaction.</text>
</comment>
<comment type="catalytic activity">
    <reaction evidence="11 13">
        <text>(S)-2,3,4,5-tetrahydrodipicolinate + NADP(+) + H2O = (2S,4S)-4-hydroxy-2,3,4,5-tetrahydrodipicolinate + NADPH + H(+)</text>
        <dbReference type="Rhea" id="RHEA:35331"/>
        <dbReference type="ChEBI" id="CHEBI:15377"/>
        <dbReference type="ChEBI" id="CHEBI:15378"/>
        <dbReference type="ChEBI" id="CHEBI:16845"/>
        <dbReference type="ChEBI" id="CHEBI:57783"/>
        <dbReference type="ChEBI" id="CHEBI:58349"/>
        <dbReference type="ChEBI" id="CHEBI:67139"/>
        <dbReference type="EC" id="1.17.1.8"/>
    </reaction>
</comment>
<keyword evidence="6 13" id="KW-0560">Oxidoreductase</keyword>
<dbReference type="SUPFAM" id="SSF51735">
    <property type="entry name" value="NAD(P)-binding Rossmann-fold domains"/>
    <property type="match status" value="1"/>
</dbReference>
<comment type="function">
    <text evidence="13">Catalyzes the conversion of 4-hydroxy-tetrahydrodipicolinate (HTPA) to tetrahydrodipicolinate.</text>
</comment>
<evidence type="ECO:0000259" key="16">
    <source>
        <dbReference type="Pfam" id="PF05173"/>
    </source>
</evidence>
<evidence type="ECO:0000256" key="1">
    <source>
        <dbReference type="ARBA" id="ARBA00006642"/>
    </source>
</evidence>
<keyword evidence="3 13" id="KW-0028">Amino-acid biosynthesis</keyword>
<dbReference type="PANTHER" id="PTHR20836:SF0">
    <property type="entry name" value="4-HYDROXY-TETRAHYDRODIPICOLINATE REDUCTASE 1, CHLOROPLASTIC-RELATED"/>
    <property type="match status" value="1"/>
</dbReference>
<feature type="binding site" evidence="13">
    <location>
        <begin position="99"/>
        <end position="101"/>
    </location>
    <ligand>
        <name>NAD(+)</name>
        <dbReference type="ChEBI" id="CHEBI:57540"/>
    </ligand>
</feature>
<dbReference type="InterPro" id="IPR022663">
    <property type="entry name" value="DapB_C"/>
</dbReference>
<evidence type="ECO:0000256" key="5">
    <source>
        <dbReference type="ARBA" id="ARBA00022915"/>
    </source>
</evidence>
<keyword evidence="8 13" id="KW-0457">Lysine biosynthesis</keyword>
<comment type="caution">
    <text evidence="17">The sequence shown here is derived from an EMBL/GenBank/DDBJ whole genome shotgun (WGS) entry which is preliminary data.</text>
</comment>
<keyword evidence="18" id="KW-1185">Reference proteome</keyword>
<proteinExistence type="inferred from homology"/>
<evidence type="ECO:0000256" key="11">
    <source>
        <dbReference type="ARBA" id="ARBA00049080"/>
    </source>
</evidence>
<dbReference type="Pfam" id="PF05173">
    <property type="entry name" value="DapB_C"/>
    <property type="match status" value="1"/>
</dbReference>
<dbReference type="RefSeq" id="WP_379590823.1">
    <property type="nucleotide sequence ID" value="NZ_JBHTKK010000003.1"/>
</dbReference>
<feature type="binding site" evidence="13">
    <location>
        <position position="37"/>
    </location>
    <ligand>
        <name>NADP(+)</name>
        <dbReference type="ChEBI" id="CHEBI:58349"/>
    </ligand>
</feature>
<feature type="binding site" evidence="13">
    <location>
        <begin position="125"/>
        <end position="128"/>
    </location>
    <ligand>
        <name>NAD(+)</name>
        <dbReference type="ChEBI" id="CHEBI:57540"/>
    </ligand>
</feature>
<evidence type="ECO:0000259" key="15">
    <source>
        <dbReference type="Pfam" id="PF01113"/>
    </source>
</evidence>